<reference evidence="1" key="2">
    <citation type="journal article" date="2015" name="Fish Shellfish Immunol.">
        <title>Early steps in the European eel (Anguilla anguilla)-Vibrio vulnificus interaction in the gills: Role of the RtxA13 toxin.</title>
        <authorList>
            <person name="Callol A."/>
            <person name="Pajuelo D."/>
            <person name="Ebbesson L."/>
            <person name="Teles M."/>
            <person name="MacKenzie S."/>
            <person name="Amaro C."/>
        </authorList>
    </citation>
    <scope>NUCLEOTIDE SEQUENCE</scope>
</reference>
<name>A0A0E9VTL6_ANGAN</name>
<proteinExistence type="predicted"/>
<dbReference type="EMBL" id="GBXM01027103">
    <property type="protein sequence ID" value="JAH81474.1"/>
    <property type="molecule type" value="Transcribed_RNA"/>
</dbReference>
<protein>
    <submittedName>
        <fullName evidence="1">Uncharacterized protein</fullName>
    </submittedName>
</protein>
<accession>A0A0E9VTL6</accession>
<organism evidence="1">
    <name type="scientific">Anguilla anguilla</name>
    <name type="common">European freshwater eel</name>
    <name type="synonym">Muraena anguilla</name>
    <dbReference type="NCBI Taxonomy" id="7936"/>
    <lineage>
        <taxon>Eukaryota</taxon>
        <taxon>Metazoa</taxon>
        <taxon>Chordata</taxon>
        <taxon>Craniata</taxon>
        <taxon>Vertebrata</taxon>
        <taxon>Euteleostomi</taxon>
        <taxon>Actinopterygii</taxon>
        <taxon>Neopterygii</taxon>
        <taxon>Teleostei</taxon>
        <taxon>Anguilliformes</taxon>
        <taxon>Anguillidae</taxon>
        <taxon>Anguilla</taxon>
    </lineage>
</organism>
<evidence type="ECO:0000313" key="1">
    <source>
        <dbReference type="EMBL" id="JAH81474.1"/>
    </source>
</evidence>
<dbReference type="AlphaFoldDB" id="A0A0E9VTL6"/>
<sequence>MTQTPQCGLQCIVPRTNFKDDAVTCFI</sequence>
<reference evidence="1" key="1">
    <citation type="submission" date="2014-11" db="EMBL/GenBank/DDBJ databases">
        <authorList>
            <person name="Amaro Gonzalez C."/>
        </authorList>
    </citation>
    <scope>NUCLEOTIDE SEQUENCE</scope>
</reference>